<accession>A0ABQ7J596</accession>
<evidence type="ECO:0000313" key="3">
    <source>
        <dbReference type="Proteomes" id="UP000823046"/>
    </source>
</evidence>
<name>A0ABQ7J596_9APIC</name>
<dbReference type="Proteomes" id="UP000823046">
    <property type="component" value="Unassembled WGS sequence"/>
</dbReference>
<comment type="caution">
    <text evidence="2">The sequence shown here is derived from an EMBL/GenBank/DDBJ whole genome shotgun (WGS) entry which is preliminary data.</text>
</comment>
<gene>
    <name evidence="2" type="ORF">IE077_001579</name>
</gene>
<dbReference type="Pfam" id="PF07818">
    <property type="entry name" value="HCNGP"/>
    <property type="match status" value="1"/>
</dbReference>
<evidence type="ECO:0000313" key="2">
    <source>
        <dbReference type="EMBL" id="KAF8819143.1"/>
    </source>
</evidence>
<sequence length="294" mass="32607">MTTQIFSVTSYQTTAEMSLVDYDYDPGEEEEILNIAGATVSVQPSSERSQEGTPALGVDDLISGVPAIQSQLTEEGPLVQSTVLSPFASSTRLSLPKNFASALSTAISGLSYFDAPSYGEEEESSLYGYPPLRSDDDILSTSQKEECDPISKCLLMPKIPTVAPSRCILDQIKRLQEYQKIGTTVNSNIAEWLEFKNPYLLEKIMNLFDIYAYSSNYPQEIFNPREVPQAENTYEALVKRQNEVSRAALQNKRAERSPSAAHPPSEPPPLPSVKPRSSRFQSKWDNHLPMPSKS</sequence>
<evidence type="ECO:0000256" key="1">
    <source>
        <dbReference type="SAM" id="MobiDB-lite"/>
    </source>
</evidence>
<dbReference type="PANTHER" id="PTHR13464">
    <property type="entry name" value="TRANSCRIPTIONAL REGULATOR PROTEIN HCNGP"/>
    <property type="match status" value="1"/>
</dbReference>
<feature type="region of interest" description="Disordered" evidence="1">
    <location>
        <begin position="247"/>
        <end position="294"/>
    </location>
</feature>
<protein>
    <submittedName>
        <fullName evidence="2">HCNGP family protein</fullName>
    </submittedName>
</protein>
<organism evidence="2 3">
    <name type="scientific">Cardiosporidium cionae</name>
    <dbReference type="NCBI Taxonomy" id="476202"/>
    <lineage>
        <taxon>Eukaryota</taxon>
        <taxon>Sar</taxon>
        <taxon>Alveolata</taxon>
        <taxon>Apicomplexa</taxon>
        <taxon>Aconoidasida</taxon>
        <taxon>Nephromycida</taxon>
        <taxon>Cardiosporidium</taxon>
    </lineage>
</organism>
<dbReference type="PANTHER" id="PTHR13464:SF0">
    <property type="entry name" value="SAP30-BINDING PROTEIN"/>
    <property type="match status" value="1"/>
</dbReference>
<keyword evidence="3" id="KW-1185">Reference proteome</keyword>
<dbReference type="InterPro" id="IPR012479">
    <property type="entry name" value="SAP30BP"/>
</dbReference>
<proteinExistence type="predicted"/>
<dbReference type="EMBL" id="JADAQX010000930">
    <property type="protein sequence ID" value="KAF8819143.1"/>
    <property type="molecule type" value="Genomic_DNA"/>
</dbReference>
<reference evidence="2 3" key="1">
    <citation type="journal article" date="2020" name="bioRxiv">
        <title>Metabolic contributions of an alphaproteobacterial endosymbiont in the apicomplexan Cardiosporidium cionae.</title>
        <authorList>
            <person name="Hunter E.S."/>
            <person name="Paight C.J."/>
            <person name="Lane C.E."/>
        </authorList>
    </citation>
    <scope>NUCLEOTIDE SEQUENCE [LARGE SCALE GENOMIC DNA]</scope>
    <source>
        <strain evidence="2">ESH_2018</strain>
    </source>
</reference>